<protein>
    <submittedName>
        <fullName evidence="3">ComE operon protein 1</fullName>
    </submittedName>
</protein>
<sequence length="214" mass="22624">MVKKRYIQAAACLVTACMLLCGCGEKDGALLIGNLESQNAGNRTAEGEERERVGEENEVPKSGHGEGQAAELRETTIRVYVCGAVTNPGVVEIPEGSRAEDALAAAGGFAPEAGREAVNLAEWVKDGQMLYFPTEGEAEVQKAREEDAAAGLVNINTADAAGLCTLPGVGESRAADIIAYREANGGFESCEDIMKVTGIKEAMYQKIKDRITVK</sequence>
<dbReference type="RefSeq" id="WP_257479250.1">
    <property type="nucleotide sequence ID" value="NZ_JANJZD010000009.1"/>
</dbReference>
<dbReference type="PROSITE" id="PS51257">
    <property type="entry name" value="PROKAR_LIPOPROTEIN"/>
    <property type="match status" value="1"/>
</dbReference>
<dbReference type="Pfam" id="PF12836">
    <property type="entry name" value="HHH_3"/>
    <property type="match status" value="1"/>
</dbReference>
<dbReference type="PANTHER" id="PTHR21180:SF32">
    <property type="entry name" value="ENDONUCLEASE_EXONUCLEASE_PHOSPHATASE FAMILY DOMAIN-CONTAINING PROTEIN 1"/>
    <property type="match status" value="1"/>
</dbReference>
<feature type="compositionally biased region" description="Basic and acidic residues" evidence="1">
    <location>
        <begin position="45"/>
        <end position="64"/>
    </location>
</feature>
<dbReference type="InterPro" id="IPR019554">
    <property type="entry name" value="Soluble_ligand-bd"/>
</dbReference>
<reference evidence="3 4" key="1">
    <citation type="submission" date="2018-01" db="EMBL/GenBank/DDBJ databases">
        <authorList>
            <person name="Gaut B.S."/>
            <person name="Morton B.R."/>
            <person name="Clegg M.T."/>
            <person name="Duvall M.R."/>
        </authorList>
    </citation>
    <scope>NUCLEOTIDE SEQUENCE [LARGE SCALE GENOMIC DNA]</scope>
    <source>
        <strain evidence="3">GP69</strain>
    </source>
</reference>
<dbReference type="SUPFAM" id="SSF47781">
    <property type="entry name" value="RuvA domain 2-like"/>
    <property type="match status" value="1"/>
</dbReference>
<name>A0A2K4ZFV8_9FIRM</name>
<gene>
    <name evidence="3" type="primary">comEA</name>
    <name evidence="3" type="ORF">AMURIS_02063</name>
</gene>
<dbReference type="InterPro" id="IPR010994">
    <property type="entry name" value="RuvA_2-like"/>
</dbReference>
<dbReference type="Gene3D" id="1.10.150.310">
    <property type="entry name" value="Tex RuvX-like domain-like"/>
    <property type="match status" value="1"/>
</dbReference>
<feature type="domain" description="Soluble ligand binding" evidence="2">
    <location>
        <begin position="78"/>
        <end position="132"/>
    </location>
</feature>
<evidence type="ECO:0000313" key="4">
    <source>
        <dbReference type="Proteomes" id="UP000236311"/>
    </source>
</evidence>
<dbReference type="Gene3D" id="3.10.560.10">
    <property type="entry name" value="Outer membrane lipoprotein wza domain like"/>
    <property type="match status" value="1"/>
</dbReference>
<organism evidence="3 4">
    <name type="scientific">Acetatifactor muris</name>
    <dbReference type="NCBI Taxonomy" id="879566"/>
    <lineage>
        <taxon>Bacteria</taxon>
        <taxon>Bacillati</taxon>
        <taxon>Bacillota</taxon>
        <taxon>Clostridia</taxon>
        <taxon>Lachnospirales</taxon>
        <taxon>Lachnospiraceae</taxon>
        <taxon>Acetatifactor</taxon>
    </lineage>
</organism>
<keyword evidence="4" id="KW-1185">Reference proteome</keyword>
<dbReference type="NCBIfam" id="TIGR00426">
    <property type="entry name" value="competence protein ComEA helix-hairpin-helix repeat region"/>
    <property type="match status" value="1"/>
</dbReference>
<feature type="region of interest" description="Disordered" evidence="1">
    <location>
        <begin position="40"/>
        <end position="68"/>
    </location>
</feature>
<dbReference type="GO" id="GO:0015627">
    <property type="term" value="C:type II protein secretion system complex"/>
    <property type="evidence" value="ECO:0007669"/>
    <property type="project" value="TreeGrafter"/>
</dbReference>
<dbReference type="GO" id="GO:0015628">
    <property type="term" value="P:protein secretion by the type II secretion system"/>
    <property type="evidence" value="ECO:0007669"/>
    <property type="project" value="TreeGrafter"/>
</dbReference>
<dbReference type="Proteomes" id="UP000236311">
    <property type="component" value="Unassembled WGS sequence"/>
</dbReference>
<dbReference type="Pfam" id="PF10531">
    <property type="entry name" value="SLBB"/>
    <property type="match status" value="1"/>
</dbReference>
<dbReference type="EMBL" id="OFSM01000009">
    <property type="protein sequence ID" value="SOY29348.1"/>
    <property type="molecule type" value="Genomic_DNA"/>
</dbReference>
<evidence type="ECO:0000313" key="3">
    <source>
        <dbReference type="EMBL" id="SOY29348.1"/>
    </source>
</evidence>
<evidence type="ECO:0000259" key="2">
    <source>
        <dbReference type="Pfam" id="PF10531"/>
    </source>
</evidence>
<dbReference type="AlphaFoldDB" id="A0A2K4ZFV8"/>
<evidence type="ECO:0000256" key="1">
    <source>
        <dbReference type="SAM" id="MobiDB-lite"/>
    </source>
</evidence>
<dbReference type="PANTHER" id="PTHR21180">
    <property type="entry name" value="ENDONUCLEASE/EXONUCLEASE/PHOSPHATASE FAMILY DOMAIN-CONTAINING PROTEIN 1"/>
    <property type="match status" value="1"/>
</dbReference>
<dbReference type="InterPro" id="IPR051675">
    <property type="entry name" value="Endo/Exo/Phosphatase_dom_1"/>
</dbReference>
<proteinExistence type="predicted"/>
<dbReference type="InterPro" id="IPR004509">
    <property type="entry name" value="Competence_ComEA_HhH"/>
</dbReference>
<accession>A0A2K4ZFV8</accession>